<evidence type="ECO:0000256" key="2">
    <source>
        <dbReference type="SAM" id="Phobius"/>
    </source>
</evidence>
<dbReference type="AlphaFoldDB" id="A0A1M6EKN2"/>
<keyword evidence="4" id="KW-1185">Reference proteome</keyword>
<keyword evidence="2" id="KW-1133">Transmembrane helix</keyword>
<dbReference type="Proteomes" id="UP000184310">
    <property type="component" value="Unassembled WGS sequence"/>
</dbReference>
<evidence type="ECO:0000256" key="1">
    <source>
        <dbReference type="ARBA" id="ARBA00022729"/>
    </source>
</evidence>
<keyword evidence="1" id="KW-0732">Signal</keyword>
<dbReference type="RefSeq" id="WP_072985459.1">
    <property type="nucleotide sequence ID" value="NZ_FQZB01000005.1"/>
</dbReference>
<dbReference type="InterPro" id="IPR013517">
    <property type="entry name" value="FG-GAP"/>
</dbReference>
<proteinExistence type="predicted"/>
<sequence>MKLNVFIIKKNHVFLFFSSIILFCIMVVFFREYDANSDYVNFNEATVVTMSNTKDDDTIKKDLNGDGNEDLLYIASKNGKYYLEASINNKTLALNPNKQLNTLGYSYPYWPMSLSFIDLNRDKKPELIIQSSQDNSPVQHIFVYNNNEFQDIYSSTNNIIGILDSKNNKTPKLFSLSIKNGISEIQNYMIIDNTIKNISYENYQIPAINSIERFVNLIESPYVIAEPPSIFSENINSNDFSILWRLDKDNFSYVLEDAFFTDTKWDKDGKTETISWNMNFKRTNKTNISNIDRLNIKLEISKNNSGYLISKIKSIQK</sequence>
<dbReference type="OrthoDB" id="1935191at2"/>
<organism evidence="3 4">
    <name type="scientific">Clostridium cavendishii DSM 21758</name>
    <dbReference type="NCBI Taxonomy" id="1121302"/>
    <lineage>
        <taxon>Bacteria</taxon>
        <taxon>Bacillati</taxon>
        <taxon>Bacillota</taxon>
        <taxon>Clostridia</taxon>
        <taxon>Eubacteriales</taxon>
        <taxon>Clostridiaceae</taxon>
        <taxon>Clostridium</taxon>
    </lineage>
</organism>
<dbReference type="Pfam" id="PF13517">
    <property type="entry name" value="FG-GAP_3"/>
    <property type="match status" value="1"/>
</dbReference>
<keyword evidence="2" id="KW-0472">Membrane</keyword>
<reference evidence="3 4" key="1">
    <citation type="submission" date="2016-11" db="EMBL/GenBank/DDBJ databases">
        <authorList>
            <person name="Jaros S."/>
            <person name="Januszkiewicz K."/>
            <person name="Wedrychowicz H."/>
        </authorList>
    </citation>
    <scope>NUCLEOTIDE SEQUENCE [LARGE SCALE GENOMIC DNA]</scope>
    <source>
        <strain evidence="3 4">DSM 21758</strain>
    </source>
</reference>
<keyword evidence="2" id="KW-0812">Transmembrane</keyword>
<evidence type="ECO:0000313" key="3">
    <source>
        <dbReference type="EMBL" id="SHI86047.1"/>
    </source>
</evidence>
<gene>
    <name evidence="3" type="ORF">SAMN02745163_00876</name>
</gene>
<dbReference type="EMBL" id="FQZB01000005">
    <property type="protein sequence ID" value="SHI86047.1"/>
    <property type="molecule type" value="Genomic_DNA"/>
</dbReference>
<evidence type="ECO:0000313" key="4">
    <source>
        <dbReference type="Proteomes" id="UP000184310"/>
    </source>
</evidence>
<feature type="transmembrane region" description="Helical" evidence="2">
    <location>
        <begin position="12"/>
        <end position="30"/>
    </location>
</feature>
<dbReference type="SUPFAM" id="SSF69318">
    <property type="entry name" value="Integrin alpha N-terminal domain"/>
    <property type="match status" value="1"/>
</dbReference>
<name>A0A1M6EKN2_9CLOT</name>
<accession>A0A1M6EKN2</accession>
<protein>
    <submittedName>
        <fullName evidence="3">Repeat domain-containing protein</fullName>
    </submittedName>
</protein>
<dbReference type="InterPro" id="IPR028994">
    <property type="entry name" value="Integrin_alpha_N"/>
</dbReference>